<dbReference type="AlphaFoldDB" id="A0A182XQR3"/>
<proteinExistence type="predicted"/>
<dbReference type="VEuPathDB" id="VectorBase:AQUA014199"/>
<evidence type="ECO:0000256" key="1">
    <source>
        <dbReference type="SAM" id="MobiDB-lite"/>
    </source>
</evidence>
<evidence type="ECO:0000313" key="3">
    <source>
        <dbReference type="Proteomes" id="UP000076407"/>
    </source>
</evidence>
<organism evidence="2 3">
    <name type="scientific">Anopheles quadriannulatus</name>
    <name type="common">Mosquito</name>
    <dbReference type="NCBI Taxonomy" id="34691"/>
    <lineage>
        <taxon>Eukaryota</taxon>
        <taxon>Metazoa</taxon>
        <taxon>Ecdysozoa</taxon>
        <taxon>Arthropoda</taxon>
        <taxon>Hexapoda</taxon>
        <taxon>Insecta</taxon>
        <taxon>Pterygota</taxon>
        <taxon>Neoptera</taxon>
        <taxon>Endopterygota</taxon>
        <taxon>Diptera</taxon>
        <taxon>Nematocera</taxon>
        <taxon>Culicoidea</taxon>
        <taxon>Culicidae</taxon>
        <taxon>Anophelinae</taxon>
        <taxon>Anopheles</taxon>
    </lineage>
</organism>
<sequence length="64" mass="6892">MVGPKNGGRPARDKNPPLGWEVTHGSHRSTRLLCSSSLDAEQNPGSSLMRASPSREESVYALSK</sequence>
<name>A0A182XQR3_ANOQN</name>
<reference evidence="2" key="1">
    <citation type="submission" date="2020-05" db="UniProtKB">
        <authorList>
            <consortium name="EnsemblMetazoa"/>
        </authorList>
    </citation>
    <scope>IDENTIFICATION</scope>
    <source>
        <strain evidence="2">SANGQUA</strain>
    </source>
</reference>
<feature type="region of interest" description="Disordered" evidence="1">
    <location>
        <begin position="38"/>
        <end position="64"/>
    </location>
</feature>
<dbReference type="Proteomes" id="UP000076407">
    <property type="component" value="Unassembled WGS sequence"/>
</dbReference>
<feature type="region of interest" description="Disordered" evidence="1">
    <location>
        <begin position="1"/>
        <end position="26"/>
    </location>
</feature>
<evidence type="ECO:0000313" key="2">
    <source>
        <dbReference type="EnsemblMetazoa" id="AQUA014199-PA"/>
    </source>
</evidence>
<accession>A0A182XQR3</accession>
<keyword evidence="3" id="KW-1185">Reference proteome</keyword>
<dbReference type="EnsemblMetazoa" id="AQUA014199-RA">
    <property type="protein sequence ID" value="AQUA014199-PA"/>
    <property type="gene ID" value="AQUA014199"/>
</dbReference>
<protein>
    <submittedName>
        <fullName evidence="2">Uncharacterized protein</fullName>
    </submittedName>
</protein>